<keyword evidence="2" id="KW-1185">Reference proteome</keyword>
<reference evidence="2" key="1">
    <citation type="journal article" date="2023" name="Nat. Plants">
        <title>Single-cell RNA sequencing provides a high-resolution roadmap for understanding the multicellular compartmentation of specialized metabolism.</title>
        <authorList>
            <person name="Sun S."/>
            <person name="Shen X."/>
            <person name="Li Y."/>
            <person name="Li Y."/>
            <person name="Wang S."/>
            <person name="Li R."/>
            <person name="Zhang H."/>
            <person name="Shen G."/>
            <person name="Guo B."/>
            <person name="Wei J."/>
            <person name="Xu J."/>
            <person name="St-Pierre B."/>
            <person name="Chen S."/>
            <person name="Sun C."/>
        </authorList>
    </citation>
    <scope>NUCLEOTIDE SEQUENCE [LARGE SCALE GENOMIC DNA]</scope>
</reference>
<dbReference type="Proteomes" id="UP001060085">
    <property type="component" value="Linkage Group LG04"/>
</dbReference>
<gene>
    <name evidence="1" type="ORF">M9H77_18178</name>
</gene>
<accession>A0ACC0B6R6</accession>
<protein>
    <submittedName>
        <fullName evidence="1">Uncharacterized protein</fullName>
    </submittedName>
</protein>
<evidence type="ECO:0000313" key="1">
    <source>
        <dbReference type="EMBL" id="KAI5668325.1"/>
    </source>
</evidence>
<organism evidence="1 2">
    <name type="scientific">Catharanthus roseus</name>
    <name type="common">Madagascar periwinkle</name>
    <name type="synonym">Vinca rosea</name>
    <dbReference type="NCBI Taxonomy" id="4058"/>
    <lineage>
        <taxon>Eukaryota</taxon>
        <taxon>Viridiplantae</taxon>
        <taxon>Streptophyta</taxon>
        <taxon>Embryophyta</taxon>
        <taxon>Tracheophyta</taxon>
        <taxon>Spermatophyta</taxon>
        <taxon>Magnoliopsida</taxon>
        <taxon>eudicotyledons</taxon>
        <taxon>Gunneridae</taxon>
        <taxon>Pentapetalae</taxon>
        <taxon>asterids</taxon>
        <taxon>lamiids</taxon>
        <taxon>Gentianales</taxon>
        <taxon>Apocynaceae</taxon>
        <taxon>Rauvolfioideae</taxon>
        <taxon>Vinceae</taxon>
        <taxon>Catharanthinae</taxon>
        <taxon>Catharanthus</taxon>
    </lineage>
</organism>
<dbReference type="EMBL" id="CM044704">
    <property type="protein sequence ID" value="KAI5668325.1"/>
    <property type="molecule type" value="Genomic_DNA"/>
</dbReference>
<sequence length="166" mass="18890">MKPSVFTDGIPTQRSLSSDNSHFQSKIGGKGAPKIDDKLVTELVVGNKGYRQVQEQRESRQRPHRRLPAHGENLWQHDEERILTECGASLRSHIGVESSRTLVHDSRLSEESDIDIETYLEELQNDKTEIEWDSDEASEEDADDDLDEDSNEDIDDDPNDSINEND</sequence>
<proteinExistence type="predicted"/>
<name>A0ACC0B6R6_CATRO</name>
<comment type="caution">
    <text evidence="1">The sequence shown here is derived from an EMBL/GenBank/DDBJ whole genome shotgun (WGS) entry which is preliminary data.</text>
</comment>
<evidence type="ECO:0000313" key="2">
    <source>
        <dbReference type="Proteomes" id="UP001060085"/>
    </source>
</evidence>